<feature type="region of interest" description="Disordered" evidence="2">
    <location>
        <begin position="91"/>
        <end position="175"/>
    </location>
</feature>
<feature type="compositionally biased region" description="Basic and acidic residues" evidence="2">
    <location>
        <begin position="190"/>
        <end position="205"/>
    </location>
</feature>
<dbReference type="InterPro" id="IPR026806">
    <property type="entry name" value="CDV3"/>
</dbReference>
<proteinExistence type="inferred from homology"/>
<name>A0A1I7ZYE3_9BILA</name>
<reference evidence="4" key="1">
    <citation type="submission" date="2016-11" db="UniProtKB">
        <authorList>
            <consortium name="WormBaseParasite"/>
        </authorList>
    </citation>
    <scope>IDENTIFICATION</scope>
</reference>
<feature type="compositionally biased region" description="Basic and acidic residues" evidence="2">
    <location>
        <begin position="99"/>
        <end position="110"/>
    </location>
</feature>
<sequence length="268" mass="30293">MSDDLSNFFAKKAAKKEKKKKAGIVKVEEVGSALERRSQRREPISTTVTREDAPNNNAEAEVQQRKPDGEESEWLEFSENKLRLAEVGLKDMNLTEQVEEQRKVEEKEKAAAAAEVKTWNMDKKKQKEEDDEEEEAPAQAPVPAQPAEPVKRAYKPPGSRTTNSMSNSNRMNLDLNNQDMFPTFAAAEEQMQKQKDVATKRDDNKGAWSMSTTRSQTQRTTTQAAPMITRNTFRALDDQRDVPAPSASQAPKKGSYVPPHLRRMQQQS</sequence>
<dbReference type="GO" id="GO:0005737">
    <property type="term" value="C:cytoplasm"/>
    <property type="evidence" value="ECO:0007669"/>
    <property type="project" value="TreeGrafter"/>
</dbReference>
<dbReference type="Pfam" id="PF15359">
    <property type="entry name" value="CDV3"/>
    <property type="match status" value="1"/>
</dbReference>
<dbReference type="Proteomes" id="UP000095287">
    <property type="component" value="Unplaced"/>
</dbReference>
<evidence type="ECO:0000256" key="1">
    <source>
        <dbReference type="ARBA" id="ARBA00006062"/>
    </source>
</evidence>
<feature type="compositionally biased region" description="Low complexity" evidence="2">
    <location>
        <begin position="211"/>
        <end position="223"/>
    </location>
</feature>
<feature type="region of interest" description="Disordered" evidence="2">
    <location>
        <begin position="188"/>
        <end position="268"/>
    </location>
</feature>
<evidence type="ECO:0000313" key="3">
    <source>
        <dbReference type="Proteomes" id="UP000095287"/>
    </source>
</evidence>
<dbReference type="PANTHER" id="PTHR16284:SF13">
    <property type="entry name" value="PROTEIN CDV3 HOMOLOG"/>
    <property type="match status" value="1"/>
</dbReference>
<organism evidence="3 4">
    <name type="scientific">Steinernema glaseri</name>
    <dbReference type="NCBI Taxonomy" id="37863"/>
    <lineage>
        <taxon>Eukaryota</taxon>
        <taxon>Metazoa</taxon>
        <taxon>Ecdysozoa</taxon>
        <taxon>Nematoda</taxon>
        <taxon>Chromadorea</taxon>
        <taxon>Rhabditida</taxon>
        <taxon>Tylenchina</taxon>
        <taxon>Panagrolaimomorpha</taxon>
        <taxon>Strongyloidoidea</taxon>
        <taxon>Steinernematidae</taxon>
        <taxon>Steinernema</taxon>
    </lineage>
</organism>
<keyword evidence="3" id="KW-1185">Reference proteome</keyword>
<dbReference type="PANTHER" id="PTHR16284">
    <property type="entry name" value="PROTEIN CDV3 HOMOLOG"/>
    <property type="match status" value="1"/>
</dbReference>
<protein>
    <submittedName>
        <fullName evidence="4">HABP4_PAI-RBP1 domain-containing protein</fullName>
    </submittedName>
</protein>
<feature type="compositionally biased region" description="Basic and acidic residues" evidence="2">
    <location>
        <begin position="32"/>
        <end position="53"/>
    </location>
</feature>
<accession>A0A1I7ZYE3</accession>
<dbReference type="WBParaSite" id="L893_g3083.t1">
    <property type="protein sequence ID" value="L893_g3083.t1"/>
    <property type="gene ID" value="L893_g3083"/>
</dbReference>
<evidence type="ECO:0000313" key="4">
    <source>
        <dbReference type="WBParaSite" id="L893_g3083.t1"/>
    </source>
</evidence>
<feature type="region of interest" description="Disordered" evidence="2">
    <location>
        <begin position="32"/>
        <end position="74"/>
    </location>
</feature>
<feature type="compositionally biased region" description="Low complexity" evidence="2">
    <location>
        <begin position="137"/>
        <end position="148"/>
    </location>
</feature>
<feature type="compositionally biased region" description="Low complexity" evidence="2">
    <location>
        <begin position="159"/>
        <end position="175"/>
    </location>
</feature>
<evidence type="ECO:0000256" key="2">
    <source>
        <dbReference type="SAM" id="MobiDB-lite"/>
    </source>
</evidence>
<comment type="similarity">
    <text evidence="1">Belongs to the CDV3 family.</text>
</comment>
<dbReference type="AlphaFoldDB" id="A0A1I7ZYE3"/>